<proteinExistence type="predicted"/>
<dbReference type="GO" id="GO:0006260">
    <property type="term" value="P:DNA replication"/>
    <property type="evidence" value="ECO:0007669"/>
    <property type="project" value="InterPro"/>
</dbReference>
<dbReference type="InterPro" id="IPR016195">
    <property type="entry name" value="Pol/histidinol_Pase-like"/>
</dbReference>
<evidence type="ECO:0000259" key="1">
    <source>
        <dbReference type="SMART" id="SM00481"/>
    </source>
</evidence>
<dbReference type="PANTHER" id="PTHR32294:SF4">
    <property type="entry name" value="ERROR-PRONE DNA POLYMERASE"/>
    <property type="match status" value="1"/>
</dbReference>
<sequence length="198" mass="21530">MDACSFGTPPAYAELQVASDFSFLHGASRAEEYVARAAQLGYSAIAITDECSLAGVVRAHVEAKAASLPLIIGSHFRLKATDGSPALAFTALAMNRDGYGNLCELVSLGRMRGKKGTYRLAPLDLEHPEAPFTHLRGLPDCIAILSPDFPANEQRLDAQVEWIVRVFGDRAWVTLTRCMRARWTTSNGTRTTSRRSAS</sequence>
<reference evidence="2 3" key="1">
    <citation type="submission" date="2014-08" db="EMBL/GenBank/DDBJ databases">
        <authorList>
            <person name="Bunnell A."/>
            <person name="Chain P.S."/>
            <person name="Chertkov O."/>
            <person name="Currie B.J."/>
            <person name="Daligault H.E."/>
            <person name="Davenport K.W."/>
            <person name="Davis C."/>
            <person name="Gleasner C.D."/>
            <person name="Johnson S.L."/>
            <person name="Kaestli M."/>
            <person name="Koren S."/>
            <person name="Kunde Y.A."/>
            <person name="Mayo M."/>
            <person name="McMurry K.K."/>
            <person name="Price E.P."/>
            <person name="Reitenga K.G."/>
            <person name="Robison R."/>
            <person name="Rosovitz M.J."/>
            <person name="Sarovich D.S."/>
            <person name="Teshima H."/>
        </authorList>
    </citation>
    <scope>NUCLEOTIDE SEQUENCE [LARGE SCALE GENOMIC DNA]</scope>
    <source>
        <strain evidence="2 3">MSHR44</strain>
    </source>
</reference>
<dbReference type="Proteomes" id="UP000030475">
    <property type="component" value="Unassembled WGS sequence"/>
</dbReference>
<feature type="domain" description="Polymerase/histidinol phosphatase N-terminal" evidence="1">
    <location>
        <begin position="13"/>
        <end position="80"/>
    </location>
</feature>
<dbReference type="SUPFAM" id="SSF89550">
    <property type="entry name" value="PHP domain-like"/>
    <property type="match status" value="1"/>
</dbReference>
<dbReference type="Gene3D" id="3.20.20.140">
    <property type="entry name" value="Metal-dependent hydrolases"/>
    <property type="match status" value="1"/>
</dbReference>
<dbReference type="PANTHER" id="PTHR32294">
    <property type="entry name" value="DNA POLYMERASE III SUBUNIT ALPHA"/>
    <property type="match status" value="1"/>
</dbReference>
<evidence type="ECO:0000313" key="2">
    <source>
        <dbReference type="EMBL" id="KGX17019.1"/>
    </source>
</evidence>
<dbReference type="EMBL" id="JQIM01000007">
    <property type="protein sequence ID" value="KGX17019.1"/>
    <property type="molecule type" value="Genomic_DNA"/>
</dbReference>
<dbReference type="InterPro" id="IPR004013">
    <property type="entry name" value="PHP_dom"/>
</dbReference>
<dbReference type="Pfam" id="PF02811">
    <property type="entry name" value="PHP"/>
    <property type="match status" value="1"/>
</dbReference>
<gene>
    <name evidence="2" type="ORF">Y036_6157</name>
</gene>
<dbReference type="InterPro" id="IPR003141">
    <property type="entry name" value="Pol/His_phosphatase_N"/>
</dbReference>
<comment type="caution">
    <text evidence="2">The sequence shown here is derived from an EMBL/GenBank/DDBJ whole genome shotgun (WGS) entry which is preliminary data.</text>
</comment>
<organism evidence="2 3">
    <name type="scientific">Burkholderia pseudomallei</name>
    <name type="common">Pseudomonas pseudomallei</name>
    <dbReference type="NCBI Taxonomy" id="28450"/>
    <lineage>
        <taxon>Bacteria</taxon>
        <taxon>Pseudomonadati</taxon>
        <taxon>Pseudomonadota</taxon>
        <taxon>Betaproteobacteria</taxon>
        <taxon>Burkholderiales</taxon>
        <taxon>Burkholderiaceae</taxon>
        <taxon>Burkholderia</taxon>
        <taxon>pseudomallei group</taxon>
    </lineage>
</organism>
<evidence type="ECO:0000313" key="3">
    <source>
        <dbReference type="Proteomes" id="UP000030475"/>
    </source>
</evidence>
<protein>
    <submittedName>
        <fullName evidence="2">PHP domain protein</fullName>
    </submittedName>
</protein>
<accession>A0AA40JIW0</accession>
<dbReference type="InterPro" id="IPR004805">
    <property type="entry name" value="DnaE2/DnaE/PolC"/>
</dbReference>
<dbReference type="SMART" id="SM00481">
    <property type="entry name" value="POLIIIAc"/>
    <property type="match status" value="1"/>
</dbReference>
<dbReference type="GO" id="GO:0008408">
    <property type="term" value="F:3'-5' exonuclease activity"/>
    <property type="evidence" value="ECO:0007669"/>
    <property type="project" value="InterPro"/>
</dbReference>
<dbReference type="AlphaFoldDB" id="A0AA40JIW0"/>
<name>A0AA40JIW0_BURPE</name>